<evidence type="ECO:0000313" key="4">
    <source>
        <dbReference type="Proteomes" id="UP001187192"/>
    </source>
</evidence>
<evidence type="ECO:0000256" key="1">
    <source>
        <dbReference type="SAM" id="MobiDB-lite"/>
    </source>
</evidence>
<sequence length="130" mass="14085">MPVTHFSDVTKDQAVILYAILSQKSIDVGKLIQQTIKQALRGSTSGGLPHPSLITALCKQASIPLPIGGEELGTKPEIDHIFISGFHSMDRGAGSSSDPSRRPRRPSLSALPTAEQLTQLEQRFNHFEPS</sequence>
<name>A0AA88DDC9_FICCA</name>
<dbReference type="AlphaFoldDB" id="A0AA88DDC9"/>
<dbReference type="Pfam" id="PF20167">
    <property type="entry name" value="Transposase_32"/>
    <property type="match status" value="1"/>
</dbReference>
<reference evidence="3" key="1">
    <citation type="submission" date="2023-07" db="EMBL/GenBank/DDBJ databases">
        <title>draft genome sequence of fig (Ficus carica).</title>
        <authorList>
            <person name="Takahashi T."/>
            <person name="Nishimura K."/>
        </authorList>
    </citation>
    <scope>NUCLEOTIDE SEQUENCE</scope>
</reference>
<gene>
    <name evidence="3" type="ORF">TIFTF001_023091</name>
</gene>
<organism evidence="3 4">
    <name type="scientific">Ficus carica</name>
    <name type="common">Common fig</name>
    <dbReference type="NCBI Taxonomy" id="3494"/>
    <lineage>
        <taxon>Eukaryota</taxon>
        <taxon>Viridiplantae</taxon>
        <taxon>Streptophyta</taxon>
        <taxon>Embryophyta</taxon>
        <taxon>Tracheophyta</taxon>
        <taxon>Spermatophyta</taxon>
        <taxon>Magnoliopsida</taxon>
        <taxon>eudicotyledons</taxon>
        <taxon>Gunneridae</taxon>
        <taxon>Pentapetalae</taxon>
        <taxon>rosids</taxon>
        <taxon>fabids</taxon>
        <taxon>Rosales</taxon>
        <taxon>Moraceae</taxon>
        <taxon>Ficeae</taxon>
        <taxon>Ficus</taxon>
    </lineage>
</organism>
<feature type="domain" description="Putative plant transposon protein" evidence="2">
    <location>
        <begin position="1"/>
        <end position="64"/>
    </location>
</feature>
<accession>A0AA88DDC9</accession>
<protein>
    <recommendedName>
        <fullName evidence="2">Putative plant transposon protein domain-containing protein</fullName>
    </recommendedName>
</protein>
<keyword evidence="4" id="KW-1185">Reference proteome</keyword>
<dbReference type="EMBL" id="BTGU01000048">
    <property type="protein sequence ID" value="GMN53950.1"/>
    <property type="molecule type" value="Genomic_DNA"/>
</dbReference>
<evidence type="ECO:0000259" key="2">
    <source>
        <dbReference type="Pfam" id="PF20167"/>
    </source>
</evidence>
<dbReference type="Proteomes" id="UP001187192">
    <property type="component" value="Unassembled WGS sequence"/>
</dbReference>
<proteinExistence type="predicted"/>
<dbReference type="InterPro" id="IPR046796">
    <property type="entry name" value="Transposase_32_dom"/>
</dbReference>
<evidence type="ECO:0000313" key="3">
    <source>
        <dbReference type="EMBL" id="GMN53950.1"/>
    </source>
</evidence>
<comment type="caution">
    <text evidence="3">The sequence shown here is derived from an EMBL/GenBank/DDBJ whole genome shotgun (WGS) entry which is preliminary data.</text>
</comment>
<feature type="region of interest" description="Disordered" evidence="1">
    <location>
        <begin position="87"/>
        <end position="130"/>
    </location>
</feature>